<reference evidence="2" key="1">
    <citation type="submission" date="2024-06" db="EMBL/GenBank/DDBJ databases">
        <title>Caulobacter inopinatus, sp. nov.</title>
        <authorList>
            <person name="Donachie S.P."/>
        </authorList>
    </citation>
    <scope>NUCLEOTIDE SEQUENCE</scope>
    <source>
        <strain evidence="2">73W</strain>
    </source>
</reference>
<dbReference type="EMBL" id="CP158375">
    <property type="protein sequence ID" value="XDO97887.1"/>
    <property type="molecule type" value="Genomic_DNA"/>
</dbReference>
<accession>A0AB39KWG4</accession>
<proteinExistence type="predicted"/>
<protein>
    <submittedName>
        <fullName evidence="2">Uncharacterized protein</fullName>
    </submittedName>
</protein>
<sequence>MTDIRPNNWPAVTPQQHAPAKANPRTSAQKAFFDQALSKAGVEAYAAPQKPQPQPTSQTAAGGQPTRLLRPGSLVNILV</sequence>
<organism evidence="2">
    <name type="scientific">Caulobacter sp. 73W</name>
    <dbReference type="NCBI Taxonomy" id="3161137"/>
    <lineage>
        <taxon>Bacteria</taxon>
        <taxon>Pseudomonadati</taxon>
        <taxon>Pseudomonadota</taxon>
        <taxon>Alphaproteobacteria</taxon>
        <taxon>Caulobacterales</taxon>
        <taxon>Caulobacteraceae</taxon>
        <taxon>Caulobacter</taxon>
    </lineage>
</organism>
<dbReference type="AlphaFoldDB" id="A0AB39KWG4"/>
<name>A0AB39KWG4_9CAUL</name>
<feature type="region of interest" description="Disordered" evidence="1">
    <location>
        <begin position="42"/>
        <end position="72"/>
    </location>
</feature>
<feature type="region of interest" description="Disordered" evidence="1">
    <location>
        <begin position="1"/>
        <end position="28"/>
    </location>
</feature>
<evidence type="ECO:0000313" key="2">
    <source>
        <dbReference type="EMBL" id="XDO97887.1"/>
    </source>
</evidence>
<evidence type="ECO:0000256" key="1">
    <source>
        <dbReference type="SAM" id="MobiDB-lite"/>
    </source>
</evidence>
<dbReference type="RefSeq" id="WP_369061392.1">
    <property type="nucleotide sequence ID" value="NZ_CP158375.1"/>
</dbReference>
<gene>
    <name evidence="2" type="ORF">ABOZ73_05570</name>
</gene>